<gene>
    <name evidence="3" type="ORF">J3R30DRAFT_3287081</name>
</gene>
<dbReference type="AlphaFoldDB" id="A0A9W9AIA5"/>
<dbReference type="GO" id="GO:0003700">
    <property type="term" value="F:DNA-binding transcription factor activity"/>
    <property type="evidence" value="ECO:0007669"/>
    <property type="project" value="InterPro"/>
</dbReference>
<dbReference type="InterPro" id="IPR007219">
    <property type="entry name" value="XnlR_reg_dom"/>
</dbReference>
<dbReference type="InterPro" id="IPR050987">
    <property type="entry name" value="AtrR-like"/>
</dbReference>
<dbReference type="GO" id="GO:0008270">
    <property type="term" value="F:zinc ion binding"/>
    <property type="evidence" value="ECO:0007669"/>
    <property type="project" value="InterPro"/>
</dbReference>
<dbReference type="EMBL" id="JAOTPV010000005">
    <property type="protein sequence ID" value="KAJ4482595.1"/>
    <property type="molecule type" value="Genomic_DNA"/>
</dbReference>
<keyword evidence="4" id="KW-1185">Reference proteome</keyword>
<dbReference type="Pfam" id="PF04082">
    <property type="entry name" value="Fungal_trans"/>
    <property type="match status" value="1"/>
</dbReference>
<feature type="domain" description="Xylanolytic transcriptional activator regulatory" evidence="2">
    <location>
        <begin position="237"/>
        <end position="309"/>
    </location>
</feature>
<dbReference type="PANTHER" id="PTHR46910">
    <property type="entry name" value="TRANSCRIPTION FACTOR PDR1"/>
    <property type="match status" value="1"/>
</dbReference>
<evidence type="ECO:0000256" key="1">
    <source>
        <dbReference type="ARBA" id="ARBA00023242"/>
    </source>
</evidence>
<evidence type="ECO:0000259" key="2">
    <source>
        <dbReference type="SMART" id="SM00906"/>
    </source>
</evidence>
<reference evidence="3" key="1">
    <citation type="submission" date="2022-08" db="EMBL/GenBank/DDBJ databases">
        <title>A Global Phylogenomic Analysis of the Shiitake Genus Lentinula.</title>
        <authorList>
            <consortium name="DOE Joint Genome Institute"/>
            <person name="Sierra-Patev S."/>
            <person name="Min B."/>
            <person name="Naranjo-Ortiz M."/>
            <person name="Looney B."/>
            <person name="Konkel Z."/>
            <person name="Slot J.C."/>
            <person name="Sakamoto Y."/>
            <person name="Steenwyk J.L."/>
            <person name="Rokas A."/>
            <person name="Carro J."/>
            <person name="Camarero S."/>
            <person name="Ferreira P."/>
            <person name="Molpeceres G."/>
            <person name="Ruiz-Duenas F.J."/>
            <person name="Serrano A."/>
            <person name="Henrissat B."/>
            <person name="Drula E."/>
            <person name="Hughes K.W."/>
            <person name="Mata J.L."/>
            <person name="Ishikawa N.K."/>
            <person name="Vargas-Isla R."/>
            <person name="Ushijima S."/>
            <person name="Smith C.A."/>
            <person name="Ahrendt S."/>
            <person name="Andreopoulos W."/>
            <person name="He G."/>
            <person name="Labutti K."/>
            <person name="Lipzen A."/>
            <person name="Ng V."/>
            <person name="Riley R."/>
            <person name="Sandor L."/>
            <person name="Barry K."/>
            <person name="Martinez A.T."/>
            <person name="Xiao Y."/>
            <person name="Gibbons J.G."/>
            <person name="Terashima K."/>
            <person name="Grigoriev I.V."/>
            <person name="Hibbett D.S."/>
        </authorList>
    </citation>
    <scope>NUCLEOTIDE SEQUENCE</scope>
    <source>
        <strain evidence="3">JLM2183</strain>
    </source>
</reference>
<keyword evidence="1" id="KW-0539">Nucleus</keyword>
<evidence type="ECO:0000313" key="3">
    <source>
        <dbReference type="EMBL" id="KAJ4482595.1"/>
    </source>
</evidence>
<dbReference type="CDD" id="cd12148">
    <property type="entry name" value="fungal_TF_MHR"/>
    <property type="match status" value="1"/>
</dbReference>
<evidence type="ECO:0000313" key="4">
    <source>
        <dbReference type="Proteomes" id="UP001150266"/>
    </source>
</evidence>
<dbReference type="Proteomes" id="UP001150266">
    <property type="component" value="Unassembled WGS sequence"/>
</dbReference>
<dbReference type="SMART" id="SM00906">
    <property type="entry name" value="Fungal_trans"/>
    <property type="match status" value="1"/>
</dbReference>
<dbReference type="GO" id="GO:0006351">
    <property type="term" value="P:DNA-templated transcription"/>
    <property type="evidence" value="ECO:0007669"/>
    <property type="project" value="InterPro"/>
</dbReference>
<dbReference type="PANTHER" id="PTHR46910:SF38">
    <property type="entry name" value="ZN(2)-C6 FUNGAL-TYPE DOMAIN-CONTAINING PROTEIN"/>
    <property type="match status" value="1"/>
</dbReference>
<sequence length="513" mass="58592">MDTTAGVTAGPLSVTPSVTSSTPLNVFTNPYLGDNLSQSDSEDGDTNTISERLEELTLGQQFPRHFGTSSNVLLVQTVLDFKERATGHKQDIYQHFKRSEFWCTFPWQRDLQNNLGPLIFPDDDLLHDLINDYFVHFEPYTPLLHRSTFERSITEGLHLRDFGFGQVVLAVCAVASRCGNDPRNRPEGTDSEHSLGWPWYSQISLDTFSHVEAPRLYDLQLCLMIIYLQASAISESSWIILGIAMRLAQAKGVHRKRPGQARTIERELWIRAFWTIIAWDVYASMFLGRPRITTIDDFDVELPADCDQEFWIWDNSTTETEIFVQPPDKPSKMSFWIHFIKLMQIAGLVCKLIYPIRKSEQSKVLGVEGMSRNQRAVMELDSALNAWVGSVPDHVKWDPNRSDPVSLLQSTMLYTSYYWMQVHRKFIPGPGRETILNGFPSMAICANAARSCIRIAQSCEIIHQAPVPPVLISAIMLLINFWRDKRTNMSLDSGNDIREVHKCFELAKPFEKR</sequence>
<accession>A0A9W9AIA5</accession>
<organism evidence="3 4">
    <name type="scientific">Lentinula aciculospora</name>
    <dbReference type="NCBI Taxonomy" id="153920"/>
    <lineage>
        <taxon>Eukaryota</taxon>
        <taxon>Fungi</taxon>
        <taxon>Dikarya</taxon>
        <taxon>Basidiomycota</taxon>
        <taxon>Agaricomycotina</taxon>
        <taxon>Agaricomycetes</taxon>
        <taxon>Agaricomycetidae</taxon>
        <taxon>Agaricales</taxon>
        <taxon>Marasmiineae</taxon>
        <taxon>Omphalotaceae</taxon>
        <taxon>Lentinula</taxon>
    </lineage>
</organism>
<proteinExistence type="predicted"/>
<name>A0A9W9AIA5_9AGAR</name>
<dbReference type="OrthoDB" id="4456959at2759"/>
<comment type="caution">
    <text evidence="3">The sequence shown here is derived from an EMBL/GenBank/DDBJ whole genome shotgun (WGS) entry which is preliminary data.</text>
</comment>
<dbReference type="GO" id="GO:0003677">
    <property type="term" value="F:DNA binding"/>
    <property type="evidence" value="ECO:0007669"/>
    <property type="project" value="InterPro"/>
</dbReference>
<protein>
    <submittedName>
        <fullName evidence="3">Fungal-specific transcription factor domain-containing protein</fullName>
    </submittedName>
</protein>